<keyword evidence="4" id="KW-0804">Transcription</keyword>
<dbReference type="GO" id="GO:0045892">
    <property type="term" value="P:negative regulation of DNA-templated transcription"/>
    <property type="evidence" value="ECO:0007669"/>
    <property type="project" value="InterPro"/>
</dbReference>
<gene>
    <name evidence="6" type="ORF">SAMN05216499_11074</name>
</gene>
<dbReference type="EMBL" id="FRBI01000010">
    <property type="protein sequence ID" value="SHM33022.1"/>
    <property type="molecule type" value="Genomic_DNA"/>
</dbReference>
<dbReference type="OrthoDB" id="9813987at2"/>
<dbReference type="Gene3D" id="1.10.10.10">
    <property type="entry name" value="Winged helix-like DNA-binding domain superfamily/Winged helix DNA-binding domain"/>
    <property type="match status" value="1"/>
</dbReference>
<dbReference type="GO" id="GO:0003677">
    <property type="term" value="F:DNA binding"/>
    <property type="evidence" value="ECO:0007669"/>
    <property type="project" value="UniProtKB-KW"/>
</dbReference>
<keyword evidence="3" id="KW-0238">DNA-binding</keyword>
<comment type="similarity">
    <text evidence="1">Belongs to the BlaI transcriptional regulatory family.</text>
</comment>
<protein>
    <submittedName>
        <fullName evidence="6">Predicted transcriptional regulator</fullName>
    </submittedName>
</protein>
<dbReference type="Proteomes" id="UP000184111">
    <property type="component" value="Unassembled WGS sequence"/>
</dbReference>
<evidence type="ECO:0000256" key="2">
    <source>
        <dbReference type="ARBA" id="ARBA00023015"/>
    </source>
</evidence>
<sequence length="175" mass="17933">MQDADASARRPSGELEASVLAALWAADGRALTPADVQRDLVAALGADLARTTVTTILARLYDKGSVSRTRAGRGYAYLPAQDPPGLAARRMRTELDKSADGLRGRVLARFVSELDPDDERLLRQLLAQVPGEEEPGGSSSLPAAADAAGADAGARVDRAVGGGDAGAARPGGEGS</sequence>
<name>A0A1M7HWX9_9ACTN</name>
<dbReference type="AlphaFoldDB" id="A0A1M7HWX9"/>
<evidence type="ECO:0000313" key="6">
    <source>
        <dbReference type="EMBL" id="SHM33022.1"/>
    </source>
</evidence>
<evidence type="ECO:0000256" key="3">
    <source>
        <dbReference type="ARBA" id="ARBA00023125"/>
    </source>
</evidence>
<feature type="compositionally biased region" description="Low complexity" evidence="5">
    <location>
        <begin position="142"/>
        <end position="153"/>
    </location>
</feature>
<evidence type="ECO:0000256" key="4">
    <source>
        <dbReference type="ARBA" id="ARBA00023163"/>
    </source>
</evidence>
<dbReference type="STRING" id="310782.SAMN05216499_11074"/>
<dbReference type="InterPro" id="IPR005650">
    <property type="entry name" value="BlaI_family"/>
</dbReference>
<dbReference type="InterPro" id="IPR036390">
    <property type="entry name" value="WH_DNA-bd_sf"/>
</dbReference>
<proteinExistence type="inferred from homology"/>
<reference evidence="6 7" key="1">
    <citation type="submission" date="2016-11" db="EMBL/GenBank/DDBJ databases">
        <authorList>
            <person name="Jaros S."/>
            <person name="Januszkiewicz K."/>
            <person name="Wedrychowicz H."/>
        </authorList>
    </citation>
    <scope>NUCLEOTIDE SEQUENCE [LARGE SCALE GENOMIC DNA]</scope>
    <source>
        <strain evidence="6 7">CGMCC 4.2025</strain>
    </source>
</reference>
<evidence type="ECO:0000313" key="7">
    <source>
        <dbReference type="Proteomes" id="UP000184111"/>
    </source>
</evidence>
<dbReference type="InterPro" id="IPR036388">
    <property type="entry name" value="WH-like_DNA-bd_sf"/>
</dbReference>
<feature type="region of interest" description="Disordered" evidence="5">
    <location>
        <begin position="130"/>
        <end position="175"/>
    </location>
</feature>
<evidence type="ECO:0000256" key="1">
    <source>
        <dbReference type="ARBA" id="ARBA00011046"/>
    </source>
</evidence>
<evidence type="ECO:0000256" key="5">
    <source>
        <dbReference type="SAM" id="MobiDB-lite"/>
    </source>
</evidence>
<dbReference type="Pfam" id="PF03965">
    <property type="entry name" value="Penicillinase_R"/>
    <property type="match status" value="1"/>
</dbReference>
<keyword evidence="2" id="KW-0805">Transcription regulation</keyword>
<keyword evidence="7" id="KW-1185">Reference proteome</keyword>
<accession>A0A1M7HWX9</accession>
<organism evidence="6 7">
    <name type="scientific">Actinacidiphila paucisporea</name>
    <dbReference type="NCBI Taxonomy" id="310782"/>
    <lineage>
        <taxon>Bacteria</taxon>
        <taxon>Bacillati</taxon>
        <taxon>Actinomycetota</taxon>
        <taxon>Actinomycetes</taxon>
        <taxon>Kitasatosporales</taxon>
        <taxon>Streptomycetaceae</taxon>
        <taxon>Actinacidiphila</taxon>
    </lineage>
</organism>
<dbReference type="SUPFAM" id="SSF46785">
    <property type="entry name" value="Winged helix' DNA-binding domain"/>
    <property type="match status" value="1"/>
</dbReference>
<feature type="compositionally biased region" description="Gly residues" evidence="5">
    <location>
        <begin position="160"/>
        <end position="175"/>
    </location>
</feature>